<keyword evidence="2" id="KW-1185">Reference proteome</keyword>
<protein>
    <submittedName>
        <fullName evidence="1">Uncharacterized protein</fullName>
    </submittedName>
</protein>
<dbReference type="EMBL" id="RBAL01000002">
    <property type="protein sequence ID" value="RKN45619.1"/>
    <property type="molecule type" value="Genomic_DNA"/>
</dbReference>
<dbReference type="AlphaFoldDB" id="A0A3A9ZBY1"/>
<dbReference type="InterPro" id="IPR046080">
    <property type="entry name" value="DUF6098"/>
</dbReference>
<name>A0A3A9ZBY1_9ACTN</name>
<comment type="caution">
    <text evidence="1">The sequence shown here is derived from an EMBL/GenBank/DDBJ whole genome shotgun (WGS) entry which is preliminary data.</text>
</comment>
<evidence type="ECO:0000313" key="2">
    <source>
        <dbReference type="Proteomes" id="UP000272474"/>
    </source>
</evidence>
<dbReference type="Proteomes" id="UP000272474">
    <property type="component" value="Unassembled WGS sequence"/>
</dbReference>
<gene>
    <name evidence="1" type="ORF">D7294_03860</name>
</gene>
<dbReference type="Pfam" id="PF19593">
    <property type="entry name" value="DUF6098"/>
    <property type="match status" value="1"/>
</dbReference>
<dbReference type="OrthoDB" id="3531920at2"/>
<sequence>MTDDGMARVRTLDELARRVREREGLFVRWSKGPRFDLHGPAGSADELTGAPMPGLSVSPLHIEHWWPGSVRLWVARRLWDYSHLQHEKAPGVAPWLLHAREIARGPDNEPLVDRVEPLAWIADEVIAEARHELGRQPRSWGPLRRP</sequence>
<accession>A0A3A9ZBY1</accession>
<reference evidence="1 2" key="1">
    <citation type="journal article" date="2014" name="Int. J. Syst. Evol. Microbiol.">
        <title>Streptomyces hoynatensis sp. nov., isolated from deep marine sediment.</title>
        <authorList>
            <person name="Veyisoglu A."/>
            <person name="Sahin N."/>
        </authorList>
    </citation>
    <scope>NUCLEOTIDE SEQUENCE [LARGE SCALE GENOMIC DNA]</scope>
    <source>
        <strain evidence="1 2">KCTC 29097</strain>
    </source>
</reference>
<proteinExistence type="predicted"/>
<organism evidence="1 2">
    <name type="scientific">Streptomyces hoynatensis</name>
    <dbReference type="NCBI Taxonomy" id="1141874"/>
    <lineage>
        <taxon>Bacteria</taxon>
        <taxon>Bacillati</taxon>
        <taxon>Actinomycetota</taxon>
        <taxon>Actinomycetes</taxon>
        <taxon>Kitasatosporales</taxon>
        <taxon>Streptomycetaceae</taxon>
        <taxon>Streptomyces</taxon>
    </lineage>
</organism>
<evidence type="ECO:0000313" key="1">
    <source>
        <dbReference type="EMBL" id="RKN45619.1"/>
    </source>
</evidence>
<dbReference type="RefSeq" id="WP_120675505.1">
    <property type="nucleotide sequence ID" value="NZ_RBAL01000002.1"/>
</dbReference>